<evidence type="ECO:0000313" key="1">
    <source>
        <dbReference type="Proteomes" id="UP000887540"/>
    </source>
</evidence>
<dbReference type="WBParaSite" id="ACRNAN_scaffold20490.g10964.t1">
    <property type="protein sequence ID" value="ACRNAN_scaffold20490.g10964.t1"/>
    <property type="gene ID" value="ACRNAN_scaffold20490.g10964"/>
</dbReference>
<keyword evidence="1" id="KW-1185">Reference proteome</keyword>
<reference evidence="2" key="1">
    <citation type="submission" date="2022-11" db="UniProtKB">
        <authorList>
            <consortium name="WormBaseParasite"/>
        </authorList>
    </citation>
    <scope>IDENTIFICATION</scope>
</reference>
<name>A0A914D8R7_9BILA</name>
<protein>
    <submittedName>
        <fullName evidence="2">Uncharacterized protein</fullName>
    </submittedName>
</protein>
<sequence length="48" mass="5559">MSIMWTTMQPLNNPSIIPKVQYGLNPFYLTQSRNASVNLFEYTNGSQY</sequence>
<proteinExistence type="predicted"/>
<accession>A0A914D8R7</accession>
<evidence type="ECO:0000313" key="2">
    <source>
        <dbReference type="WBParaSite" id="ACRNAN_scaffold20490.g10964.t1"/>
    </source>
</evidence>
<dbReference type="AlphaFoldDB" id="A0A914D8R7"/>
<organism evidence="1 2">
    <name type="scientific">Acrobeloides nanus</name>
    <dbReference type="NCBI Taxonomy" id="290746"/>
    <lineage>
        <taxon>Eukaryota</taxon>
        <taxon>Metazoa</taxon>
        <taxon>Ecdysozoa</taxon>
        <taxon>Nematoda</taxon>
        <taxon>Chromadorea</taxon>
        <taxon>Rhabditida</taxon>
        <taxon>Tylenchina</taxon>
        <taxon>Cephalobomorpha</taxon>
        <taxon>Cephaloboidea</taxon>
        <taxon>Cephalobidae</taxon>
        <taxon>Acrobeloides</taxon>
    </lineage>
</organism>
<dbReference type="Proteomes" id="UP000887540">
    <property type="component" value="Unplaced"/>
</dbReference>